<keyword evidence="1" id="KW-0862">Zinc</keyword>
<dbReference type="PROSITE" id="PS50157">
    <property type="entry name" value="ZINC_FINGER_C2H2_2"/>
    <property type="match status" value="1"/>
</dbReference>
<dbReference type="SMART" id="SM00355">
    <property type="entry name" value="ZnF_C2H2"/>
    <property type="match status" value="2"/>
</dbReference>
<dbReference type="RefSeq" id="XP_040669632.1">
    <property type="nucleotide sequence ID" value="XM_040816336.1"/>
</dbReference>
<feature type="region of interest" description="Disordered" evidence="2">
    <location>
        <begin position="209"/>
        <end position="228"/>
    </location>
</feature>
<dbReference type="Pfam" id="PF00096">
    <property type="entry name" value="zf-C2H2"/>
    <property type="match status" value="1"/>
</dbReference>
<dbReference type="STRING" id="1036611.A0A1L9PQU1"/>
<name>A0A1L9PQU1_ASPVE</name>
<dbReference type="OrthoDB" id="2687452at2759"/>
<dbReference type="Gene3D" id="3.30.160.60">
    <property type="entry name" value="Classic Zinc Finger"/>
    <property type="match status" value="2"/>
</dbReference>
<evidence type="ECO:0000256" key="2">
    <source>
        <dbReference type="SAM" id="MobiDB-lite"/>
    </source>
</evidence>
<dbReference type="EMBL" id="KV878131">
    <property type="protein sequence ID" value="OJJ03870.1"/>
    <property type="molecule type" value="Genomic_DNA"/>
</dbReference>
<dbReference type="VEuPathDB" id="FungiDB:ASPVEDRAFT_762734"/>
<dbReference type="PROSITE" id="PS00028">
    <property type="entry name" value="ZINC_FINGER_C2H2_1"/>
    <property type="match status" value="1"/>
</dbReference>
<sequence>MEQQSSPSQWAGGHTGDGYDPHNSIYAPYRSGHSFAHPQAPAATLVAQPAADLSSQGVELGPCFSFGPTGAATPDIWLDPAVGASQCAIKGTIEGAGVWSTTDGSPACSSYDMAAADWGRALSLPCPNNDVQAADESLVFPRGSPIPSIADTHQPPVFQCKWQGCRSSASFRRQVDLIRHLKTIHIAPDAYPCREPNCGVAFGRKDHLKAHSKMHHKPSRKIRHRRQA</sequence>
<evidence type="ECO:0000256" key="1">
    <source>
        <dbReference type="PROSITE-ProRule" id="PRU00042"/>
    </source>
</evidence>
<feature type="domain" description="C2H2-type" evidence="3">
    <location>
        <begin position="191"/>
        <end position="221"/>
    </location>
</feature>
<feature type="region of interest" description="Disordered" evidence="2">
    <location>
        <begin position="1"/>
        <end position="23"/>
    </location>
</feature>
<keyword evidence="1" id="KW-0479">Metal-binding</keyword>
<accession>A0A1L9PQU1</accession>
<dbReference type="Proteomes" id="UP000184073">
    <property type="component" value="Unassembled WGS sequence"/>
</dbReference>
<protein>
    <recommendedName>
        <fullName evidence="3">C2H2-type domain-containing protein</fullName>
    </recommendedName>
</protein>
<dbReference type="GO" id="GO:0008270">
    <property type="term" value="F:zinc ion binding"/>
    <property type="evidence" value="ECO:0007669"/>
    <property type="project" value="UniProtKB-KW"/>
</dbReference>
<proteinExistence type="predicted"/>
<dbReference type="AlphaFoldDB" id="A0A1L9PQU1"/>
<keyword evidence="5" id="KW-1185">Reference proteome</keyword>
<dbReference type="GeneID" id="63731847"/>
<evidence type="ECO:0000313" key="4">
    <source>
        <dbReference type="EMBL" id="OJJ03870.1"/>
    </source>
</evidence>
<dbReference type="InterPro" id="IPR036236">
    <property type="entry name" value="Znf_C2H2_sf"/>
</dbReference>
<dbReference type="SUPFAM" id="SSF57667">
    <property type="entry name" value="beta-beta-alpha zinc fingers"/>
    <property type="match status" value="1"/>
</dbReference>
<organism evidence="4 5">
    <name type="scientific">Aspergillus versicolor CBS 583.65</name>
    <dbReference type="NCBI Taxonomy" id="1036611"/>
    <lineage>
        <taxon>Eukaryota</taxon>
        <taxon>Fungi</taxon>
        <taxon>Dikarya</taxon>
        <taxon>Ascomycota</taxon>
        <taxon>Pezizomycotina</taxon>
        <taxon>Eurotiomycetes</taxon>
        <taxon>Eurotiomycetidae</taxon>
        <taxon>Eurotiales</taxon>
        <taxon>Aspergillaceae</taxon>
        <taxon>Aspergillus</taxon>
        <taxon>Aspergillus subgen. Nidulantes</taxon>
    </lineage>
</organism>
<reference evidence="5" key="1">
    <citation type="journal article" date="2017" name="Genome Biol.">
        <title>Comparative genomics reveals high biological diversity and specific adaptations in the industrially and medically important fungal genus Aspergillus.</title>
        <authorList>
            <person name="de Vries R.P."/>
            <person name="Riley R."/>
            <person name="Wiebenga A."/>
            <person name="Aguilar-Osorio G."/>
            <person name="Amillis S."/>
            <person name="Uchima C.A."/>
            <person name="Anderluh G."/>
            <person name="Asadollahi M."/>
            <person name="Askin M."/>
            <person name="Barry K."/>
            <person name="Battaglia E."/>
            <person name="Bayram O."/>
            <person name="Benocci T."/>
            <person name="Braus-Stromeyer S.A."/>
            <person name="Caldana C."/>
            <person name="Canovas D."/>
            <person name="Cerqueira G.C."/>
            <person name="Chen F."/>
            <person name="Chen W."/>
            <person name="Choi C."/>
            <person name="Clum A."/>
            <person name="Dos Santos R.A."/>
            <person name="Damasio A.R."/>
            <person name="Diallinas G."/>
            <person name="Emri T."/>
            <person name="Fekete E."/>
            <person name="Flipphi M."/>
            <person name="Freyberg S."/>
            <person name="Gallo A."/>
            <person name="Gournas C."/>
            <person name="Habgood R."/>
            <person name="Hainaut M."/>
            <person name="Harispe M.L."/>
            <person name="Henrissat B."/>
            <person name="Hilden K.S."/>
            <person name="Hope R."/>
            <person name="Hossain A."/>
            <person name="Karabika E."/>
            <person name="Karaffa L."/>
            <person name="Karanyi Z."/>
            <person name="Krasevec N."/>
            <person name="Kuo A."/>
            <person name="Kusch H."/>
            <person name="LaButti K."/>
            <person name="Lagendijk E.L."/>
            <person name="Lapidus A."/>
            <person name="Levasseur A."/>
            <person name="Lindquist E."/>
            <person name="Lipzen A."/>
            <person name="Logrieco A.F."/>
            <person name="MacCabe A."/>
            <person name="Maekelae M.R."/>
            <person name="Malavazi I."/>
            <person name="Melin P."/>
            <person name="Meyer V."/>
            <person name="Mielnichuk N."/>
            <person name="Miskei M."/>
            <person name="Molnar A.P."/>
            <person name="Mule G."/>
            <person name="Ngan C.Y."/>
            <person name="Orejas M."/>
            <person name="Orosz E."/>
            <person name="Ouedraogo J.P."/>
            <person name="Overkamp K.M."/>
            <person name="Park H.-S."/>
            <person name="Perrone G."/>
            <person name="Piumi F."/>
            <person name="Punt P.J."/>
            <person name="Ram A.F."/>
            <person name="Ramon A."/>
            <person name="Rauscher S."/>
            <person name="Record E."/>
            <person name="Riano-Pachon D.M."/>
            <person name="Robert V."/>
            <person name="Roehrig J."/>
            <person name="Ruller R."/>
            <person name="Salamov A."/>
            <person name="Salih N.S."/>
            <person name="Samson R.A."/>
            <person name="Sandor E."/>
            <person name="Sanguinetti M."/>
            <person name="Schuetze T."/>
            <person name="Sepcic K."/>
            <person name="Shelest E."/>
            <person name="Sherlock G."/>
            <person name="Sophianopoulou V."/>
            <person name="Squina F.M."/>
            <person name="Sun H."/>
            <person name="Susca A."/>
            <person name="Todd R.B."/>
            <person name="Tsang A."/>
            <person name="Unkles S.E."/>
            <person name="van de Wiele N."/>
            <person name="van Rossen-Uffink D."/>
            <person name="Oliveira J.V."/>
            <person name="Vesth T.C."/>
            <person name="Visser J."/>
            <person name="Yu J.-H."/>
            <person name="Zhou M."/>
            <person name="Andersen M.R."/>
            <person name="Archer D.B."/>
            <person name="Baker S.E."/>
            <person name="Benoit I."/>
            <person name="Brakhage A.A."/>
            <person name="Braus G.H."/>
            <person name="Fischer R."/>
            <person name="Frisvad J.C."/>
            <person name="Goldman G.H."/>
            <person name="Houbraken J."/>
            <person name="Oakley B."/>
            <person name="Pocsi I."/>
            <person name="Scazzocchio C."/>
            <person name="Seiboth B."/>
            <person name="vanKuyk P.A."/>
            <person name="Wortman J."/>
            <person name="Dyer P.S."/>
            <person name="Grigoriev I.V."/>
        </authorList>
    </citation>
    <scope>NUCLEOTIDE SEQUENCE [LARGE SCALE GENOMIC DNA]</scope>
    <source>
        <strain evidence="5">CBS 583.65</strain>
    </source>
</reference>
<gene>
    <name evidence="4" type="ORF">ASPVEDRAFT_762734</name>
</gene>
<keyword evidence="1" id="KW-0863">Zinc-finger</keyword>
<evidence type="ECO:0000313" key="5">
    <source>
        <dbReference type="Proteomes" id="UP000184073"/>
    </source>
</evidence>
<dbReference type="InterPro" id="IPR013087">
    <property type="entry name" value="Znf_C2H2_type"/>
</dbReference>
<evidence type="ECO:0000259" key="3">
    <source>
        <dbReference type="PROSITE" id="PS50157"/>
    </source>
</evidence>